<evidence type="ECO:0000259" key="2">
    <source>
        <dbReference type="Pfam" id="PF20262"/>
    </source>
</evidence>
<dbReference type="AlphaFoldDB" id="A0A0M3JH32"/>
<dbReference type="GO" id="GO:0005261">
    <property type="term" value="F:monoatomic cation channel activity"/>
    <property type="evidence" value="ECO:0007669"/>
    <property type="project" value="TreeGrafter"/>
</dbReference>
<sequence>MYYVRSPCEGSDKAIAMALSLTWLIAPHVHGLYFKDLKQTLKKEQCDVRLITASADHFENFLKFTDSL</sequence>
<keyword evidence="1" id="KW-0812">Transmembrane</keyword>
<reference evidence="5" key="1">
    <citation type="submission" date="2017-02" db="UniProtKB">
        <authorList>
            <consortium name="WormBaseParasite"/>
        </authorList>
    </citation>
    <scope>IDENTIFICATION</scope>
</reference>
<evidence type="ECO:0000313" key="5">
    <source>
        <dbReference type="WBParaSite" id="ASIM_0000694201-mRNA-1"/>
    </source>
</evidence>
<dbReference type="GO" id="GO:0055080">
    <property type="term" value="P:monoatomic cation homeostasis"/>
    <property type="evidence" value="ECO:0007669"/>
    <property type="project" value="TreeGrafter"/>
</dbReference>
<keyword evidence="4" id="KW-1185">Reference proteome</keyword>
<dbReference type="GO" id="GO:0034703">
    <property type="term" value="C:cation channel complex"/>
    <property type="evidence" value="ECO:0007669"/>
    <property type="project" value="TreeGrafter"/>
</dbReference>
<feature type="transmembrane region" description="Helical" evidence="1">
    <location>
        <begin position="14"/>
        <end position="34"/>
    </location>
</feature>
<dbReference type="WBParaSite" id="ASIM_0000694201-mRNA-1">
    <property type="protein sequence ID" value="ASIM_0000694201-mRNA-1"/>
    <property type="gene ID" value="ASIM_0000694201"/>
</dbReference>
<dbReference type="Proteomes" id="UP000267096">
    <property type="component" value="Unassembled WGS sequence"/>
</dbReference>
<accession>A0A0M3JH32</accession>
<dbReference type="Pfam" id="PF20262">
    <property type="entry name" value="UNC80_C"/>
    <property type="match status" value="1"/>
</dbReference>
<name>A0A0M3JH32_ANISI</name>
<dbReference type="InterPro" id="IPR046460">
    <property type="entry name" value="UNC80_C"/>
</dbReference>
<organism evidence="5">
    <name type="scientific">Anisakis simplex</name>
    <name type="common">Herring worm</name>
    <dbReference type="NCBI Taxonomy" id="6269"/>
    <lineage>
        <taxon>Eukaryota</taxon>
        <taxon>Metazoa</taxon>
        <taxon>Ecdysozoa</taxon>
        <taxon>Nematoda</taxon>
        <taxon>Chromadorea</taxon>
        <taxon>Rhabditida</taxon>
        <taxon>Spirurina</taxon>
        <taxon>Ascaridomorpha</taxon>
        <taxon>Ascaridoidea</taxon>
        <taxon>Anisakidae</taxon>
        <taxon>Anisakis</taxon>
        <taxon>Anisakis simplex complex</taxon>
    </lineage>
</organism>
<evidence type="ECO:0000313" key="3">
    <source>
        <dbReference type="EMBL" id="VDK27635.1"/>
    </source>
</evidence>
<feature type="domain" description="Protein UNC80 C-terminal" evidence="2">
    <location>
        <begin position="1"/>
        <end position="53"/>
    </location>
</feature>
<keyword evidence="1" id="KW-0472">Membrane</keyword>
<evidence type="ECO:0000256" key="1">
    <source>
        <dbReference type="SAM" id="Phobius"/>
    </source>
</evidence>
<dbReference type="GO" id="GO:0030424">
    <property type="term" value="C:axon"/>
    <property type="evidence" value="ECO:0007669"/>
    <property type="project" value="TreeGrafter"/>
</dbReference>
<reference evidence="3 4" key="2">
    <citation type="submission" date="2018-11" db="EMBL/GenBank/DDBJ databases">
        <authorList>
            <consortium name="Pathogen Informatics"/>
        </authorList>
    </citation>
    <scope>NUCLEOTIDE SEQUENCE [LARGE SCALE GENOMIC DNA]</scope>
</reference>
<dbReference type="PANTHER" id="PTHR31781:SF1">
    <property type="entry name" value="PROTEIN UNC-80 HOMOLOG"/>
    <property type="match status" value="1"/>
</dbReference>
<evidence type="ECO:0000313" key="4">
    <source>
        <dbReference type="Proteomes" id="UP000267096"/>
    </source>
</evidence>
<protein>
    <submittedName>
        <fullName evidence="5">UNC80_C domain-containing protein</fullName>
    </submittedName>
</protein>
<dbReference type="OrthoDB" id="5811172at2759"/>
<dbReference type="PANTHER" id="PTHR31781">
    <property type="entry name" value="UNC80"/>
    <property type="match status" value="1"/>
</dbReference>
<gene>
    <name evidence="3" type="ORF">ASIM_LOCUS6719</name>
</gene>
<dbReference type="EMBL" id="UYRR01015035">
    <property type="protein sequence ID" value="VDK27635.1"/>
    <property type="molecule type" value="Genomic_DNA"/>
</dbReference>
<keyword evidence="1" id="KW-1133">Transmembrane helix</keyword>
<proteinExistence type="predicted"/>